<dbReference type="RefSeq" id="WP_274053247.1">
    <property type="nucleotide sequence ID" value="NZ_CP059693.1"/>
</dbReference>
<evidence type="ECO:0000313" key="4">
    <source>
        <dbReference type="Proteomes" id="UP001215231"/>
    </source>
</evidence>
<dbReference type="InterPro" id="IPR013424">
    <property type="entry name" value="Ice-binding_C"/>
</dbReference>
<keyword evidence="1" id="KW-0732">Signal</keyword>
<gene>
    <name evidence="3" type="ORF">H3N35_05520</name>
</gene>
<organism evidence="3 4">
    <name type="scientific">Thalassomonas haliotis</name>
    <dbReference type="NCBI Taxonomy" id="485448"/>
    <lineage>
        <taxon>Bacteria</taxon>
        <taxon>Pseudomonadati</taxon>
        <taxon>Pseudomonadota</taxon>
        <taxon>Gammaproteobacteria</taxon>
        <taxon>Alteromonadales</taxon>
        <taxon>Colwelliaceae</taxon>
        <taxon>Thalassomonas</taxon>
    </lineage>
</organism>
<proteinExistence type="predicted"/>
<dbReference type="Pfam" id="PF07589">
    <property type="entry name" value="PEP-CTERM"/>
    <property type="match status" value="1"/>
</dbReference>
<sequence length="294" mass="32361">MKRILAGMLSVLLTANVSAALISLEASYSSLSYYSDQIDETLETSFVPYGLSVNIEPTGAISEFSHSGMDVDDEGELTVDINMNGKTFFLSPVSFEHMFTGNMTSFASSFQPGESDVTVDSYNALDVSHVSYRSTVSGPLPAHYGYVDNQNAVISARGQTIQHWEKNDNGLITGQEMVSLYEITLSNGDNNLAYSSYDDLNELYAVLEQAMLDGSQFAIWQNISLYSFEYEESKQGSFCIQCADPNATEVEVERLTFFASAQATAFDYSEVPEPSTNILLLLGLMGLIRLKKRV</sequence>
<dbReference type="EMBL" id="CP059693">
    <property type="protein sequence ID" value="WDE12921.1"/>
    <property type="molecule type" value="Genomic_DNA"/>
</dbReference>
<name>A0ABY7VHK8_9GAMM</name>
<reference evidence="3 4" key="1">
    <citation type="journal article" date="2022" name="Mar. Drugs">
        <title>Bioassay-Guided Fractionation Leads to the Detection of Cholic Acid Generated by the Rare Thalassomonas sp.</title>
        <authorList>
            <person name="Pheiffer F."/>
            <person name="Schneider Y.K."/>
            <person name="Hansen E.H."/>
            <person name="Andersen J.H."/>
            <person name="Isaksson J."/>
            <person name="Busche T."/>
            <person name="R C."/>
            <person name="Kalinowski J."/>
            <person name="Zyl L.V."/>
            <person name="Trindade M."/>
        </authorList>
    </citation>
    <scope>NUCLEOTIDE SEQUENCE [LARGE SCALE GENOMIC DNA]</scope>
    <source>
        <strain evidence="3 4">A5K-61T</strain>
    </source>
</reference>
<accession>A0ABY7VHK8</accession>
<evidence type="ECO:0000259" key="2">
    <source>
        <dbReference type="Pfam" id="PF07589"/>
    </source>
</evidence>
<keyword evidence="4" id="KW-1185">Reference proteome</keyword>
<dbReference type="Proteomes" id="UP001215231">
    <property type="component" value="Chromosome"/>
</dbReference>
<dbReference type="NCBIfam" id="TIGR02595">
    <property type="entry name" value="PEP_CTERM"/>
    <property type="match status" value="1"/>
</dbReference>
<feature type="domain" description="Ice-binding protein C-terminal" evidence="2">
    <location>
        <begin position="271"/>
        <end position="287"/>
    </location>
</feature>
<feature type="signal peptide" evidence="1">
    <location>
        <begin position="1"/>
        <end position="19"/>
    </location>
</feature>
<feature type="chain" id="PRO_5047076981" evidence="1">
    <location>
        <begin position="20"/>
        <end position="294"/>
    </location>
</feature>
<evidence type="ECO:0000313" key="3">
    <source>
        <dbReference type="EMBL" id="WDE12921.1"/>
    </source>
</evidence>
<evidence type="ECO:0000256" key="1">
    <source>
        <dbReference type="SAM" id="SignalP"/>
    </source>
</evidence>
<protein>
    <submittedName>
        <fullName evidence="3">PEP-CTERM sorting domain-containing protein</fullName>
    </submittedName>
</protein>